<keyword evidence="3" id="KW-1185">Reference proteome</keyword>
<dbReference type="RefSeq" id="WP_220252735.1">
    <property type="nucleotide sequence ID" value="NZ_JAICCF010000004.1"/>
</dbReference>
<evidence type="ECO:0000313" key="2">
    <source>
        <dbReference type="EMBL" id="MBW8687424.1"/>
    </source>
</evidence>
<evidence type="ECO:0000313" key="3">
    <source>
        <dbReference type="Proteomes" id="UP000812961"/>
    </source>
</evidence>
<gene>
    <name evidence="2" type="ORF">K1Y79_24015</name>
</gene>
<dbReference type="EMBL" id="JAICCF010000004">
    <property type="protein sequence ID" value="MBW8687424.1"/>
    <property type="molecule type" value="Genomic_DNA"/>
</dbReference>
<dbReference type="Proteomes" id="UP000812961">
    <property type="component" value="Unassembled WGS sequence"/>
</dbReference>
<evidence type="ECO:0000256" key="1">
    <source>
        <dbReference type="SAM" id="SignalP"/>
    </source>
</evidence>
<dbReference type="InterPro" id="IPR025514">
    <property type="entry name" value="DUF4402"/>
</dbReference>
<proteinExistence type="predicted"/>
<comment type="caution">
    <text evidence="2">The sequence shown here is derived from an EMBL/GenBank/DDBJ whole genome shotgun (WGS) entry which is preliminary data.</text>
</comment>
<protein>
    <submittedName>
        <fullName evidence="2">DUF4402 domain-containing protein</fullName>
    </submittedName>
</protein>
<name>A0ABS7GIB6_9BACT</name>
<sequence>MKRTRLLFVASFALVCAATSVRAQETASATVTATIVTPISITKDVDMNFGNVAVQSTTGGTVVLTPAGTRTTTGGVTLPTTAGTVTAASFTVTGTSGYTYTITLPTTPLTITSGANTMTVTAFTSDPSGTGTLTGGSEVVNVGATLNVSAAQPAGVYVSDTPFSVTVNYN</sequence>
<feature type="signal peptide" evidence="1">
    <location>
        <begin position="1"/>
        <end position="23"/>
    </location>
</feature>
<organism evidence="2 3">
    <name type="scientific">Chitinophaga rhizophila</name>
    <dbReference type="NCBI Taxonomy" id="2866212"/>
    <lineage>
        <taxon>Bacteria</taxon>
        <taxon>Pseudomonadati</taxon>
        <taxon>Bacteroidota</taxon>
        <taxon>Chitinophagia</taxon>
        <taxon>Chitinophagales</taxon>
        <taxon>Chitinophagaceae</taxon>
        <taxon>Chitinophaga</taxon>
    </lineage>
</organism>
<dbReference type="Pfam" id="PF14352">
    <property type="entry name" value="DUF4402"/>
    <property type="match status" value="1"/>
</dbReference>
<accession>A0ABS7GIB6</accession>
<keyword evidence="1" id="KW-0732">Signal</keyword>
<reference evidence="2 3" key="1">
    <citation type="submission" date="2021-08" db="EMBL/GenBank/DDBJ databases">
        <title>The genome sequence of Chitinophaga sp. B61.</title>
        <authorList>
            <person name="Zhang X."/>
        </authorList>
    </citation>
    <scope>NUCLEOTIDE SEQUENCE [LARGE SCALE GENOMIC DNA]</scope>
    <source>
        <strain evidence="2 3">B61</strain>
    </source>
</reference>
<feature type="chain" id="PRO_5046189951" evidence="1">
    <location>
        <begin position="24"/>
        <end position="170"/>
    </location>
</feature>